<feature type="region of interest" description="Disordered" evidence="1">
    <location>
        <begin position="1"/>
        <end position="26"/>
    </location>
</feature>
<reference evidence="2 3" key="1">
    <citation type="submission" date="2016-08" db="EMBL/GenBank/DDBJ databases">
        <title>A Parts List for Fungal Cellulosomes Revealed by Comparative Genomics.</title>
        <authorList>
            <consortium name="DOE Joint Genome Institute"/>
            <person name="Haitjema C.H."/>
            <person name="Gilmore S.P."/>
            <person name="Henske J.K."/>
            <person name="Solomon K.V."/>
            <person name="De Groot R."/>
            <person name="Kuo A."/>
            <person name="Mondo S.J."/>
            <person name="Salamov A.A."/>
            <person name="Labutti K."/>
            <person name="Zhao Z."/>
            <person name="Chiniquy J."/>
            <person name="Barry K."/>
            <person name="Brewer H.M."/>
            <person name="Purvine S.O."/>
            <person name="Wright A.T."/>
            <person name="Boxma B."/>
            <person name="Van Alen T."/>
            <person name="Hackstein J.H."/>
            <person name="Baker S.E."/>
            <person name="Grigoriev I.V."/>
            <person name="O'Malley M.A."/>
        </authorList>
    </citation>
    <scope>NUCLEOTIDE SEQUENCE [LARGE SCALE GENOMIC DNA]</scope>
    <source>
        <strain evidence="2 3">G1</strain>
    </source>
</reference>
<accession>A0A1Y2F876</accession>
<gene>
    <name evidence="2" type="ORF">LY90DRAFT_500450</name>
</gene>
<organism evidence="2 3">
    <name type="scientific">Neocallimastix californiae</name>
    <dbReference type="NCBI Taxonomy" id="1754190"/>
    <lineage>
        <taxon>Eukaryota</taxon>
        <taxon>Fungi</taxon>
        <taxon>Fungi incertae sedis</taxon>
        <taxon>Chytridiomycota</taxon>
        <taxon>Chytridiomycota incertae sedis</taxon>
        <taxon>Neocallimastigomycetes</taxon>
        <taxon>Neocallimastigales</taxon>
        <taxon>Neocallimastigaceae</taxon>
        <taxon>Neocallimastix</taxon>
    </lineage>
</organism>
<sequence>MDSLEYLDNNYQEPCDTSTISSNSIPLPSPTYTPSIISKNSISLSKSNTSSDISYDNLNNSIVKDHDLFLSSSPSSLDDLSNDDISLEDSFQEIKEKKKKDDVLLESSLPIVQYQAKTPQPIEKPNVITINSVINNNNNNNGKKDNANHTGKGIINNKLPSTSSNKKDSASVRFNFNNNLDIKNYSESDDDIERIEKNSIEFLTNEHGFIKTFINLSLDECDECNPVERKIAEKLLDKQLPLLKNYENTILSIETFMDKIIEDLKKYKSRENSKLKKSNDINTELDSKLKKSNDINTELDQNYQNLKEYSNSIMRENADLQQIIEKCRNYIEQLEKSDKDNSNKVKRDEEDYVKEIERRMNEERVKIIKEERERLIREESRKINEEEREKIRKEERNKLNDIYEKLKREEIENLKRELDVLREEKESAIKREREKLKMVRNERIMAETEKIKQEELELINMERDKMRRESKERLREEMEKLREEEMKILNEEREKLKAGEMQILNVEREKLKEEEMKILNEEREKLKNDEIIILNRERERIRSEEREKIRKEEKERFKKKERLRKEMEKERNIITGKNKMKEAESEDNSNANDNSNNIKLTSTDHLPDKEENYLTDIDIIEQDISNIFSSTSNTIQKAILMYDYLFKENLKPYDSYSSKY</sequence>
<evidence type="ECO:0000256" key="1">
    <source>
        <dbReference type="SAM" id="MobiDB-lite"/>
    </source>
</evidence>
<feature type="compositionally biased region" description="Basic and acidic residues" evidence="1">
    <location>
        <begin position="545"/>
        <end position="572"/>
    </location>
</feature>
<dbReference type="AlphaFoldDB" id="A0A1Y2F876"/>
<keyword evidence="3" id="KW-1185">Reference proteome</keyword>
<protein>
    <submittedName>
        <fullName evidence="2">Uncharacterized protein</fullName>
    </submittedName>
</protein>
<dbReference type="STRING" id="1754190.A0A1Y2F876"/>
<feature type="region of interest" description="Disordered" evidence="1">
    <location>
        <begin position="139"/>
        <end position="168"/>
    </location>
</feature>
<evidence type="ECO:0000313" key="2">
    <source>
        <dbReference type="EMBL" id="ORY80069.1"/>
    </source>
</evidence>
<feature type="region of interest" description="Disordered" evidence="1">
    <location>
        <begin position="545"/>
        <end position="604"/>
    </location>
</feature>
<proteinExistence type="predicted"/>
<evidence type="ECO:0000313" key="3">
    <source>
        <dbReference type="Proteomes" id="UP000193920"/>
    </source>
</evidence>
<comment type="caution">
    <text evidence="2">The sequence shown here is derived from an EMBL/GenBank/DDBJ whole genome shotgun (WGS) entry which is preliminary data.</text>
</comment>
<dbReference type="Proteomes" id="UP000193920">
    <property type="component" value="Unassembled WGS sequence"/>
</dbReference>
<feature type="compositionally biased region" description="Polar residues" evidence="1">
    <location>
        <begin position="9"/>
        <end position="26"/>
    </location>
</feature>
<feature type="compositionally biased region" description="Low complexity" evidence="1">
    <location>
        <begin position="588"/>
        <end position="597"/>
    </location>
</feature>
<dbReference type="EMBL" id="MCOG01000013">
    <property type="protein sequence ID" value="ORY80069.1"/>
    <property type="molecule type" value="Genomic_DNA"/>
</dbReference>
<name>A0A1Y2F876_9FUNG</name>